<dbReference type="NCBIfam" id="TIGR02608">
    <property type="entry name" value="delta_60_rpt"/>
    <property type="match status" value="4"/>
</dbReference>
<dbReference type="AlphaFoldDB" id="A0A250JAP8"/>
<feature type="signal peptide" evidence="1">
    <location>
        <begin position="1"/>
        <end position="33"/>
    </location>
</feature>
<evidence type="ECO:0000256" key="1">
    <source>
        <dbReference type="SAM" id="SignalP"/>
    </source>
</evidence>
<organism evidence="2 3">
    <name type="scientific">Cystobacter fuscus</name>
    <dbReference type="NCBI Taxonomy" id="43"/>
    <lineage>
        <taxon>Bacteria</taxon>
        <taxon>Pseudomonadati</taxon>
        <taxon>Myxococcota</taxon>
        <taxon>Myxococcia</taxon>
        <taxon>Myxococcales</taxon>
        <taxon>Cystobacterineae</taxon>
        <taxon>Archangiaceae</taxon>
        <taxon>Cystobacter</taxon>
    </lineage>
</organism>
<dbReference type="KEGG" id="cfus:CYFUS_005991"/>
<evidence type="ECO:0000313" key="2">
    <source>
        <dbReference type="EMBL" id="ATB40542.1"/>
    </source>
</evidence>
<name>A0A250JAP8_9BACT</name>
<dbReference type="Gene3D" id="2.80.10.50">
    <property type="match status" value="2"/>
</dbReference>
<proteinExistence type="predicted"/>
<gene>
    <name evidence="2" type="ORF">CYFUS_005991</name>
</gene>
<evidence type="ECO:0008006" key="4">
    <source>
        <dbReference type="Google" id="ProtNLM"/>
    </source>
</evidence>
<dbReference type="Pfam" id="PF17164">
    <property type="entry name" value="DUF5122"/>
    <property type="match status" value="3"/>
</dbReference>
<evidence type="ECO:0000313" key="3">
    <source>
        <dbReference type="Proteomes" id="UP000217257"/>
    </source>
</evidence>
<accession>A0A250JAP8</accession>
<keyword evidence="1" id="KW-0732">Signal</keyword>
<dbReference type="PROSITE" id="PS51257">
    <property type="entry name" value="PROKAR_LIPOPROTEIN"/>
    <property type="match status" value="1"/>
</dbReference>
<dbReference type="EMBL" id="CP022098">
    <property type="protein sequence ID" value="ATB40542.1"/>
    <property type="molecule type" value="Genomic_DNA"/>
</dbReference>
<dbReference type="Proteomes" id="UP000217257">
    <property type="component" value="Chromosome"/>
</dbReference>
<protein>
    <recommendedName>
        <fullName evidence="4">Delta-60 repeat domain-containing protein</fullName>
    </recommendedName>
</protein>
<sequence length="550" mass="57497">MRGGFFMQARILHPSLRAASRAVLLVGALFLCACPSEGGPRPEPFDAGTPPIPRFTLELEAAPVTVAQGARVTTTVRLSRLDGFREAVSLELSDPPAGLSAPPLSVGAGESQAEWLLEAAPDAPVGGPHVPRVHAVGGGLEQQGVLTVHITRPPPGSLDPTFGRGGRVVLEAAPGSLRGGRSLPREDGTWVIAAQVIANDGYSFGAWLDRFLVDGRRDPAFRSSDVLFQDFLETTHTLVRDGDGALLCASEGSLSRYLRDGGVDVDFGSGGLVRINELDHRVLRPRALAVLPEGRLLLGGGVADCDRGSSRCLVGCDGCTPFGLARLTPLGALDTSFGHGGFVATALGQDAEVRALRLQQDGRVIAAGVARTAERRLLFVARFLADGTLDPGFHGTGVHALEWNPTGRDWVDVSVLSGGEPVVVVEHEGDFRLVRFTSAGELDASFGTGGIVTTDFLGGVDEPSVLVPLAGDRLLVGGTRWADGGGSRSAVLARYQPDGTLDAMFGSGGRSVVGPGGVWALHLLPDGHLFVLLREGSGFEESLVLGRILP</sequence>
<dbReference type="InterPro" id="IPR013431">
    <property type="entry name" value="Delta_60_rpt"/>
</dbReference>
<feature type="chain" id="PRO_5012422463" description="Delta-60 repeat domain-containing protein" evidence="1">
    <location>
        <begin position="34"/>
        <end position="550"/>
    </location>
</feature>
<reference evidence="2 3" key="1">
    <citation type="submission" date="2017-06" db="EMBL/GenBank/DDBJ databases">
        <title>Sequencing and comparative analysis of myxobacterial genomes.</title>
        <authorList>
            <person name="Rupp O."/>
            <person name="Goesmann A."/>
            <person name="Sogaard-Andersen L."/>
        </authorList>
    </citation>
    <scope>NUCLEOTIDE SEQUENCE [LARGE SCALE GENOMIC DNA]</scope>
    <source>
        <strain evidence="2 3">DSM 52655</strain>
    </source>
</reference>